<dbReference type="RefSeq" id="WP_102197261.1">
    <property type="nucleotide sequence ID" value="NZ_NIPR01000064.1"/>
</dbReference>
<dbReference type="AlphaFoldDB" id="A0A2N7AR27"/>
<comment type="similarity">
    <text evidence="1">Belongs to the LysR transcriptional regulatory family.</text>
</comment>
<dbReference type="Gene3D" id="3.40.190.10">
    <property type="entry name" value="Periplasmic binding protein-like II"/>
    <property type="match status" value="2"/>
</dbReference>
<dbReference type="InterPro" id="IPR036388">
    <property type="entry name" value="WH-like_DNA-bd_sf"/>
</dbReference>
<reference evidence="6 7" key="1">
    <citation type="submission" date="2017-05" db="EMBL/GenBank/DDBJ databases">
        <title>Lactobacillus nurukis nov., sp. nov., isolated from nuruk.</title>
        <authorList>
            <person name="Kim S.-J."/>
        </authorList>
    </citation>
    <scope>NUCLEOTIDE SEQUENCE [LARGE SCALE GENOMIC DNA]</scope>
    <source>
        <strain evidence="6 7">SYF10-1a</strain>
    </source>
</reference>
<evidence type="ECO:0000256" key="1">
    <source>
        <dbReference type="ARBA" id="ARBA00009437"/>
    </source>
</evidence>
<evidence type="ECO:0000313" key="6">
    <source>
        <dbReference type="EMBL" id="PMD67811.1"/>
    </source>
</evidence>
<dbReference type="GO" id="GO:0032993">
    <property type="term" value="C:protein-DNA complex"/>
    <property type="evidence" value="ECO:0007669"/>
    <property type="project" value="TreeGrafter"/>
</dbReference>
<dbReference type="OrthoDB" id="9803735at2"/>
<comment type="caution">
    <text evidence="6">The sequence shown here is derived from an EMBL/GenBank/DDBJ whole genome shotgun (WGS) entry which is preliminary data.</text>
</comment>
<protein>
    <submittedName>
        <fullName evidence="6">LysR family transcriptional regulator</fullName>
    </submittedName>
</protein>
<gene>
    <name evidence="6" type="ORF">CBP76_12865</name>
</gene>
<dbReference type="PANTHER" id="PTHR30346">
    <property type="entry name" value="TRANSCRIPTIONAL DUAL REGULATOR HCAR-RELATED"/>
    <property type="match status" value="1"/>
</dbReference>
<dbReference type="Pfam" id="PF03466">
    <property type="entry name" value="LysR_substrate"/>
    <property type="match status" value="1"/>
</dbReference>
<dbReference type="InterPro" id="IPR005119">
    <property type="entry name" value="LysR_subst-bd"/>
</dbReference>
<evidence type="ECO:0000256" key="2">
    <source>
        <dbReference type="ARBA" id="ARBA00023015"/>
    </source>
</evidence>
<keyword evidence="4" id="KW-0804">Transcription</keyword>
<dbReference type="InterPro" id="IPR036390">
    <property type="entry name" value="WH_DNA-bd_sf"/>
</dbReference>
<keyword evidence="7" id="KW-1185">Reference proteome</keyword>
<dbReference type="Pfam" id="PF00126">
    <property type="entry name" value="HTH_1"/>
    <property type="match status" value="1"/>
</dbReference>
<dbReference type="InterPro" id="IPR000847">
    <property type="entry name" value="LysR_HTH_N"/>
</dbReference>
<dbReference type="PANTHER" id="PTHR30346:SF0">
    <property type="entry name" value="HCA OPERON TRANSCRIPTIONAL ACTIVATOR HCAR"/>
    <property type="match status" value="1"/>
</dbReference>
<keyword evidence="2" id="KW-0805">Transcription regulation</keyword>
<keyword evidence="3" id="KW-0238">DNA-binding</keyword>
<dbReference type="SUPFAM" id="SSF46785">
    <property type="entry name" value="Winged helix' DNA-binding domain"/>
    <property type="match status" value="1"/>
</dbReference>
<sequence>MKLSTLNHFVAVATEKSFTKAADKLFVSQPTLSRQIQELEAELGVVLFIRKSHSVILSNKGEKFFAEATDILKRVQRLSHMFDDEKVSDLQPAILKIGYLPNFNMGKMYEILRRFGKNYPNVQFIMNQDTPMNLTNGILDGHYDLVFCISSYFQSQKNLKKELFMKNHLQIALPVDHKLSKKKKVYFSELKEESFILLERQQSPVIVDYVINQGLQNGFNLKADHYVKDLDQGLSMVGLGKGLAFLYSGMNNGTLEREYHIKIVDLDNSEEKQDILSVINKNNKNQFLQKLNLYLIDEKTSEI</sequence>
<dbReference type="GO" id="GO:0003700">
    <property type="term" value="F:DNA-binding transcription factor activity"/>
    <property type="evidence" value="ECO:0007669"/>
    <property type="project" value="InterPro"/>
</dbReference>
<dbReference type="Proteomes" id="UP000235649">
    <property type="component" value="Unassembled WGS sequence"/>
</dbReference>
<accession>A0A2N7AR27</accession>
<evidence type="ECO:0000256" key="3">
    <source>
        <dbReference type="ARBA" id="ARBA00023125"/>
    </source>
</evidence>
<dbReference type="SUPFAM" id="SSF53850">
    <property type="entry name" value="Periplasmic binding protein-like II"/>
    <property type="match status" value="1"/>
</dbReference>
<evidence type="ECO:0000256" key="4">
    <source>
        <dbReference type="ARBA" id="ARBA00023163"/>
    </source>
</evidence>
<dbReference type="PRINTS" id="PR00039">
    <property type="entry name" value="HTHLYSR"/>
</dbReference>
<dbReference type="GO" id="GO:0003677">
    <property type="term" value="F:DNA binding"/>
    <property type="evidence" value="ECO:0007669"/>
    <property type="project" value="UniProtKB-KW"/>
</dbReference>
<feature type="domain" description="HTH lysR-type" evidence="5">
    <location>
        <begin position="1"/>
        <end position="58"/>
    </location>
</feature>
<dbReference type="PROSITE" id="PS50931">
    <property type="entry name" value="HTH_LYSR"/>
    <property type="match status" value="1"/>
</dbReference>
<dbReference type="EMBL" id="NIPR01000064">
    <property type="protein sequence ID" value="PMD67811.1"/>
    <property type="molecule type" value="Genomic_DNA"/>
</dbReference>
<dbReference type="FunFam" id="1.10.10.10:FF:000001">
    <property type="entry name" value="LysR family transcriptional regulator"/>
    <property type="match status" value="1"/>
</dbReference>
<evidence type="ECO:0000259" key="5">
    <source>
        <dbReference type="PROSITE" id="PS50931"/>
    </source>
</evidence>
<organism evidence="6 7">
    <name type="scientific">Companilactobacillus nuruki</name>
    <dbReference type="NCBI Taxonomy" id="1993540"/>
    <lineage>
        <taxon>Bacteria</taxon>
        <taxon>Bacillati</taxon>
        <taxon>Bacillota</taxon>
        <taxon>Bacilli</taxon>
        <taxon>Lactobacillales</taxon>
        <taxon>Lactobacillaceae</taxon>
        <taxon>Companilactobacillus</taxon>
    </lineage>
</organism>
<evidence type="ECO:0000313" key="7">
    <source>
        <dbReference type="Proteomes" id="UP000235649"/>
    </source>
</evidence>
<name>A0A2N7AR27_9LACO</name>
<dbReference type="Gene3D" id="1.10.10.10">
    <property type="entry name" value="Winged helix-like DNA-binding domain superfamily/Winged helix DNA-binding domain"/>
    <property type="match status" value="1"/>
</dbReference>
<proteinExistence type="inferred from homology"/>